<organism evidence="1 2">
    <name type="scientific">Spirosoma flavum</name>
    <dbReference type="NCBI Taxonomy" id="2048557"/>
    <lineage>
        <taxon>Bacteria</taxon>
        <taxon>Pseudomonadati</taxon>
        <taxon>Bacteroidota</taxon>
        <taxon>Cytophagia</taxon>
        <taxon>Cytophagales</taxon>
        <taxon>Cytophagaceae</taxon>
        <taxon>Spirosoma</taxon>
    </lineage>
</organism>
<evidence type="ECO:0000313" key="1">
    <source>
        <dbReference type="EMBL" id="MFD2934580.1"/>
    </source>
</evidence>
<gene>
    <name evidence="1" type="ORF">ACFS25_12370</name>
</gene>
<dbReference type="InterPro" id="IPR038636">
    <property type="entry name" value="Wzi_sf"/>
</dbReference>
<dbReference type="RefSeq" id="WP_381500686.1">
    <property type="nucleotide sequence ID" value="NZ_JBHUOM010000002.1"/>
</dbReference>
<evidence type="ECO:0000313" key="2">
    <source>
        <dbReference type="Proteomes" id="UP001597512"/>
    </source>
</evidence>
<reference evidence="2" key="1">
    <citation type="journal article" date="2019" name="Int. J. Syst. Evol. Microbiol.">
        <title>The Global Catalogue of Microorganisms (GCM) 10K type strain sequencing project: providing services to taxonomists for standard genome sequencing and annotation.</title>
        <authorList>
            <consortium name="The Broad Institute Genomics Platform"/>
            <consortium name="The Broad Institute Genome Sequencing Center for Infectious Disease"/>
            <person name="Wu L."/>
            <person name="Ma J."/>
        </authorList>
    </citation>
    <scope>NUCLEOTIDE SEQUENCE [LARGE SCALE GENOMIC DNA]</scope>
    <source>
        <strain evidence="2">KCTC 52490</strain>
    </source>
</reference>
<dbReference type="EMBL" id="JBHUOM010000002">
    <property type="protein sequence ID" value="MFD2934580.1"/>
    <property type="molecule type" value="Genomic_DNA"/>
</dbReference>
<dbReference type="Proteomes" id="UP001597512">
    <property type="component" value="Unassembled WGS sequence"/>
</dbReference>
<dbReference type="Gene3D" id="2.40.160.130">
    <property type="entry name" value="Capsule assembly protein Wzi"/>
    <property type="match status" value="1"/>
</dbReference>
<name>A0ABW6AKB0_9BACT</name>
<sequence length="501" mass="56957">MIRSKFPPLLLICLALFSDCFGQTTKPLRYRTEVGSYFSTSGETPFWLRANQYGIVPRETALMTLRHAMRVDYHDTPKNKLDSLRATNRRIDWGWGVEAVLNAGYAFKLLIPEAYVKVKFGEGLEVWAGRRREIIGLVDSTLTSGSYAWSGNTLPMLKIQLAIPDYMPKNGLFGVKGFYAHGWFEEERFINNIMLHQKALYGRFGKPHWRLKLYGGINHQVMWGGNTERLPGSVIKNNQLPNRFSDYIDVVTASSLGNRTNVDTNRISSFDRENRIGNHLGTVDMGFEYIGRNFSIFAYRQNIYETGSLFHLDNIRDGLNGLRIRNLQPLNPDRLQIQSILFEYLYTENQGGAIFSDELHLHGRNNYFNHSQYQDGWSRLGQTMGTPFITPTSDSRSDLPRYAFTNNNRVAVMHVGLSGQAYDFLRFQIKASYSENLGTYEKPFAQPVHQFSSVVSLLAPLPILGGITANASVATDIGDLYTNSVGFYVGIRKEGQSRKRE</sequence>
<keyword evidence="2" id="KW-1185">Reference proteome</keyword>
<protein>
    <submittedName>
        <fullName evidence="1">Capsule assembly Wzi family protein</fullName>
    </submittedName>
</protein>
<comment type="caution">
    <text evidence="1">The sequence shown here is derived from an EMBL/GenBank/DDBJ whole genome shotgun (WGS) entry which is preliminary data.</text>
</comment>
<proteinExistence type="predicted"/>
<accession>A0ABW6AKB0</accession>